<feature type="domain" description="MsrB" evidence="4">
    <location>
        <begin position="10"/>
        <end position="133"/>
    </location>
</feature>
<organism evidence="5 6">
    <name type="scientific">Irregularibacter muris</name>
    <dbReference type="NCBI Taxonomy" id="1796619"/>
    <lineage>
        <taxon>Bacteria</taxon>
        <taxon>Bacillati</taxon>
        <taxon>Bacillota</taxon>
        <taxon>Clostridia</taxon>
        <taxon>Eubacteriales</taxon>
        <taxon>Eubacteriaceae</taxon>
        <taxon>Irregularibacter</taxon>
    </lineage>
</organism>
<dbReference type="NCBIfam" id="TIGR00357">
    <property type="entry name" value="peptide-methionine (R)-S-oxide reductase MsrB"/>
    <property type="match status" value="1"/>
</dbReference>
<dbReference type="InterPro" id="IPR028427">
    <property type="entry name" value="Met_Sox_Rdtase_MsrB"/>
</dbReference>
<dbReference type="SUPFAM" id="SSF51316">
    <property type="entry name" value="Mss4-like"/>
    <property type="match status" value="1"/>
</dbReference>
<evidence type="ECO:0000256" key="3">
    <source>
        <dbReference type="HAMAP-Rule" id="MF_01400"/>
    </source>
</evidence>
<comment type="caution">
    <text evidence="3">Lacks conserved residue(s) required for the propagation of feature annotation.</text>
</comment>
<sequence>MDKKYKKPDKTVLKEKLSPLQYDVTQNDFTERPFDNDFWNFEAEGIYVDIVSGEPLFSSQHKYDAGCGWPSFYKSIHDEHIVEKSDASHGMRRTEVRSKYGNSHLGHLFPDGPRDKGGMRYCINSASLRFIKKEDLEKEGYGEYLKLFE</sequence>
<proteinExistence type="inferred from homology"/>
<dbReference type="Gene3D" id="2.170.150.20">
    <property type="entry name" value="Peptide methionine sulfoxide reductase"/>
    <property type="match status" value="1"/>
</dbReference>
<feature type="active site" description="Nucleophile" evidence="3">
    <location>
        <position position="122"/>
    </location>
</feature>
<accession>A0AAE3KZ19</accession>
<keyword evidence="6" id="KW-1185">Reference proteome</keyword>
<gene>
    <name evidence="3 5" type="primary">msrB</name>
    <name evidence="5" type="ORF">NSA47_06085</name>
</gene>
<dbReference type="RefSeq" id="WP_257530061.1">
    <property type="nucleotide sequence ID" value="NZ_JANKAS010000004.1"/>
</dbReference>
<keyword evidence="1 3" id="KW-0560">Oxidoreductase</keyword>
<dbReference type="Proteomes" id="UP001205748">
    <property type="component" value="Unassembled WGS sequence"/>
</dbReference>
<protein>
    <recommendedName>
        <fullName evidence="3">Peptide methionine sulfoxide reductase MsrB</fullName>
        <ecNumber evidence="3">1.8.4.12</ecNumber>
    </recommendedName>
    <alternativeName>
        <fullName evidence="3">Peptide-methionine (R)-S-oxide reductase</fullName>
    </alternativeName>
</protein>
<dbReference type="GO" id="GO:0006979">
    <property type="term" value="P:response to oxidative stress"/>
    <property type="evidence" value="ECO:0007669"/>
    <property type="project" value="InterPro"/>
</dbReference>
<evidence type="ECO:0000256" key="1">
    <source>
        <dbReference type="ARBA" id="ARBA00023002"/>
    </source>
</evidence>
<comment type="similarity">
    <text evidence="3">Belongs to the MsrB Met sulfoxide reductase family.</text>
</comment>
<evidence type="ECO:0000259" key="4">
    <source>
        <dbReference type="PROSITE" id="PS51790"/>
    </source>
</evidence>
<dbReference type="PROSITE" id="PS51790">
    <property type="entry name" value="MSRB"/>
    <property type="match status" value="1"/>
</dbReference>
<dbReference type="PANTHER" id="PTHR10173">
    <property type="entry name" value="METHIONINE SULFOXIDE REDUCTASE"/>
    <property type="match status" value="1"/>
</dbReference>
<dbReference type="GO" id="GO:0005737">
    <property type="term" value="C:cytoplasm"/>
    <property type="evidence" value="ECO:0007669"/>
    <property type="project" value="TreeGrafter"/>
</dbReference>
<comment type="caution">
    <text evidence="5">The sequence shown here is derived from an EMBL/GenBank/DDBJ whole genome shotgun (WGS) entry which is preliminary data.</text>
</comment>
<dbReference type="GO" id="GO:0030091">
    <property type="term" value="P:protein repair"/>
    <property type="evidence" value="ECO:0007669"/>
    <property type="project" value="InterPro"/>
</dbReference>
<evidence type="ECO:0000313" key="6">
    <source>
        <dbReference type="Proteomes" id="UP001205748"/>
    </source>
</evidence>
<evidence type="ECO:0000313" key="5">
    <source>
        <dbReference type="EMBL" id="MCR1898560.1"/>
    </source>
</evidence>
<dbReference type="EC" id="1.8.4.12" evidence="3"/>
<dbReference type="InterPro" id="IPR011057">
    <property type="entry name" value="Mss4-like_sf"/>
</dbReference>
<dbReference type="Pfam" id="PF01641">
    <property type="entry name" value="SelR"/>
    <property type="match status" value="1"/>
</dbReference>
<dbReference type="FunFam" id="2.170.150.20:FF:000003">
    <property type="entry name" value="Peptide methionine sulfoxide reductase MsrB"/>
    <property type="match status" value="1"/>
</dbReference>
<dbReference type="GO" id="GO:0033743">
    <property type="term" value="F:peptide-methionine (R)-S-oxide reductase activity"/>
    <property type="evidence" value="ECO:0007669"/>
    <property type="project" value="UniProtKB-UniRule"/>
</dbReference>
<reference evidence="5" key="1">
    <citation type="submission" date="2022-07" db="EMBL/GenBank/DDBJ databases">
        <title>Enhanced cultured diversity of the mouse gut microbiota enables custom-made synthetic communities.</title>
        <authorList>
            <person name="Afrizal A."/>
        </authorList>
    </citation>
    <scope>NUCLEOTIDE SEQUENCE</scope>
    <source>
        <strain evidence="5">DSM 28593</strain>
    </source>
</reference>
<dbReference type="AlphaFoldDB" id="A0AAE3KZ19"/>
<evidence type="ECO:0000256" key="2">
    <source>
        <dbReference type="ARBA" id="ARBA00048488"/>
    </source>
</evidence>
<dbReference type="EMBL" id="JANKAS010000004">
    <property type="protein sequence ID" value="MCR1898560.1"/>
    <property type="molecule type" value="Genomic_DNA"/>
</dbReference>
<dbReference type="PANTHER" id="PTHR10173:SF59">
    <property type="entry name" value="PEPTIDE METHIONINE SULFOXIDE REDUCTASE MSRA_MSRB"/>
    <property type="match status" value="1"/>
</dbReference>
<comment type="catalytic activity">
    <reaction evidence="2 3">
        <text>L-methionyl-[protein] + [thioredoxin]-disulfide + H2O = L-methionyl-(R)-S-oxide-[protein] + [thioredoxin]-dithiol</text>
        <dbReference type="Rhea" id="RHEA:24164"/>
        <dbReference type="Rhea" id="RHEA-COMP:10698"/>
        <dbReference type="Rhea" id="RHEA-COMP:10700"/>
        <dbReference type="Rhea" id="RHEA-COMP:12313"/>
        <dbReference type="Rhea" id="RHEA-COMP:12314"/>
        <dbReference type="ChEBI" id="CHEBI:15377"/>
        <dbReference type="ChEBI" id="CHEBI:16044"/>
        <dbReference type="ChEBI" id="CHEBI:29950"/>
        <dbReference type="ChEBI" id="CHEBI:45764"/>
        <dbReference type="ChEBI" id="CHEBI:50058"/>
        <dbReference type="EC" id="1.8.4.12"/>
    </reaction>
</comment>
<dbReference type="HAMAP" id="MF_01400">
    <property type="entry name" value="MsrB"/>
    <property type="match status" value="1"/>
</dbReference>
<dbReference type="InterPro" id="IPR002579">
    <property type="entry name" value="Met_Sox_Rdtase_MsrB_dom"/>
</dbReference>
<name>A0AAE3KZ19_9FIRM</name>